<comment type="caution">
    <text evidence="2">The sequence shown here is derived from an EMBL/GenBank/DDBJ whole genome shotgun (WGS) entry which is preliminary data.</text>
</comment>
<feature type="region of interest" description="Disordered" evidence="1">
    <location>
        <begin position="1"/>
        <end position="63"/>
    </location>
</feature>
<reference evidence="2 3" key="1">
    <citation type="journal article" date="2018" name="Front. Plant Sci.">
        <title>Red Clover (Trifolium pratense) and Zigzag Clover (T. medium) - A Picture of Genomic Similarities and Differences.</title>
        <authorList>
            <person name="Dluhosova J."/>
            <person name="Istvanek J."/>
            <person name="Nedelnik J."/>
            <person name="Repkova J."/>
        </authorList>
    </citation>
    <scope>NUCLEOTIDE SEQUENCE [LARGE SCALE GENOMIC DNA]</scope>
    <source>
        <strain evidence="3">cv. 10/8</strain>
        <tissue evidence="2">Leaf</tissue>
    </source>
</reference>
<accession>A0A392V9A1</accession>
<sequence>MDSRNSNNESESRSHDEVDMEREGSQTGDRRKKTSRSGRQKSGMVVIRNINYITKTENSSGSG</sequence>
<evidence type="ECO:0000256" key="1">
    <source>
        <dbReference type="SAM" id="MobiDB-lite"/>
    </source>
</evidence>
<dbReference type="AlphaFoldDB" id="A0A392V9A1"/>
<evidence type="ECO:0000313" key="2">
    <source>
        <dbReference type="EMBL" id="MCI84003.1"/>
    </source>
</evidence>
<organism evidence="2 3">
    <name type="scientific">Trifolium medium</name>
    <dbReference type="NCBI Taxonomy" id="97028"/>
    <lineage>
        <taxon>Eukaryota</taxon>
        <taxon>Viridiplantae</taxon>
        <taxon>Streptophyta</taxon>
        <taxon>Embryophyta</taxon>
        <taxon>Tracheophyta</taxon>
        <taxon>Spermatophyta</taxon>
        <taxon>Magnoliopsida</taxon>
        <taxon>eudicotyledons</taxon>
        <taxon>Gunneridae</taxon>
        <taxon>Pentapetalae</taxon>
        <taxon>rosids</taxon>
        <taxon>fabids</taxon>
        <taxon>Fabales</taxon>
        <taxon>Fabaceae</taxon>
        <taxon>Papilionoideae</taxon>
        <taxon>50 kb inversion clade</taxon>
        <taxon>NPAAA clade</taxon>
        <taxon>Hologalegina</taxon>
        <taxon>IRL clade</taxon>
        <taxon>Trifolieae</taxon>
        <taxon>Trifolium</taxon>
    </lineage>
</organism>
<dbReference type="EMBL" id="LXQA011080475">
    <property type="protein sequence ID" value="MCI84003.1"/>
    <property type="molecule type" value="Genomic_DNA"/>
</dbReference>
<name>A0A392V9A1_9FABA</name>
<feature type="compositionally biased region" description="Polar residues" evidence="1">
    <location>
        <begin position="51"/>
        <end position="63"/>
    </location>
</feature>
<protein>
    <submittedName>
        <fullName evidence="2">Dentin sialophosphoprotein-like</fullName>
    </submittedName>
</protein>
<proteinExistence type="predicted"/>
<dbReference type="Proteomes" id="UP000265520">
    <property type="component" value="Unassembled WGS sequence"/>
</dbReference>
<feature type="compositionally biased region" description="Basic and acidic residues" evidence="1">
    <location>
        <begin position="10"/>
        <end position="24"/>
    </location>
</feature>
<feature type="non-terminal residue" evidence="2">
    <location>
        <position position="63"/>
    </location>
</feature>
<evidence type="ECO:0000313" key="3">
    <source>
        <dbReference type="Proteomes" id="UP000265520"/>
    </source>
</evidence>
<keyword evidence="3" id="KW-1185">Reference proteome</keyword>
<feature type="compositionally biased region" description="Basic residues" evidence="1">
    <location>
        <begin position="30"/>
        <end position="39"/>
    </location>
</feature>